<name>A0A151SFW4_CAJCA</name>
<dbReference type="Gramene" id="C.cajan_23609.t">
    <property type="protein sequence ID" value="C.cajan_23609.t.cds1"/>
    <property type="gene ID" value="C.cajan_23609"/>
</dbReference>
<accession>A0A151SFW4</accession>
<sequence>MITTLSMKNKEKIVDGSIQRPMVDNPLHTTWKRCNNMVVSWLVHSMSPSIC</sequence>
<evidence type="ECO:0000313" key="1">
    <source>
        <dbReference type="EMBL" id="KYP53717.1"/>
    </source>
</evidence>
<dbReference type="PANTHER" id="PTHR37610:SF55">
    <property type="entry name" value="RETROTRANSPOSON COPIA-LIKE N-TERMINAL DOMAIN-CONTAINING PROTEIN"/>
    <property type="match status" value="1"/>
</dbReference>
<reference evidence="2 3" key="1">
    <citation type="journal article" date="2012" name="Nat. Biotechnol.">
        <title>Draft genome sequence of pigeonpea (Cajanus cajan), an orphan legume crop of resource-poor farmers.</title>
        <authorList>
            <person name="Varshney R.K."/>
            <person name="Chen W."/>
            <person name="Li Y."/>
            <person name="Bharti A.K."/>
            <person name="Saxena R.K."/>
            <person name="Schlueter J.A."/>
            <person name="Donoghue M.T."/>
            <person name="Azam S."/>
            <person name="Fan G."/>
            <person name="Whaley A.M."/>
            <person name="Farmer A.D."/>
            <person name="Sheridan J."/>
            <person name="Iwata A."/>
            <person name="Tuteja R."/>
            <person name="Penmetsa R.V."/>
            <person name="Wu W."/>
            <person name="Upadhyaya H.D."/>
            <person name="Yang S.P."/>
            <person name="Shah T."/>
            <person name="Saxena K.B."/>
            <person name="Michael T."/>
            <person name="McCombie W.R."/>
            <person name="Yang B."/>
            <person name="Zhang G."/>
            <person name="Yang H."/>
            <person name="Wang J."/>
            <person name="Spillane C."/>
            <person name="Cook D.R."/>
            <person name="May G.D."/>
            <person name="Xu X."/>
            <person name="Jackson S.A."/>
        </authorList>
    </citation>
    <scope>NUCLEOTIDE SEQUENCE [LARGE SCALE GENOMIC DNA]</scope>
    <source>
        <strain evidence="3">cv. Asha</strain>
    </source>
</reference>
<dbReference type="Proteomes" id="UP000075243">
    <property type="component" value="Unassembled WGS sequence"/>
</dbReference>
<dbReference type="EMBL" id="KQ483411">
    <property type="protein sequence ID" value="KYP53722.1"/>
    <property type="molecule type" value="Genomic_DNA"/>
</dbReference>
<dbReference type="AlphaFoldDB" id="A0A151SFW4"/>
<protein>
    <recommendedName>
        <fullName evidence="4">Retrotransposon Copia-like N-terminal domain-containing protein</fullName>
    </recommendedName>
</protein>
<evidence type="ECO:0000313" key="3">
    <source>
        <dbReference type="Proteomes" id="UP000075243"/>
    </source>
</evidence>
<evidence type="ECO:0000313" key="2">
    <source>
        <dbReference type="EMBL" id="KYP53722.1"/>
    </source>
</evidence>
<evidence type="ECO:0008006" key="4">
    <source>
        <dbReference type="Google" id="ProtNLM"/>
    </source>
</evidence>
<proteinExistence type="predicted"/>
<keyword evidence="3" id="KW-1185">Reference proteome</keyword>
<gene>
    <name evidence="1" type="ORF">KK1_024291</name>
    <name evidence="2" type="ORF">KK1_024296</name>
</gene>
<dbReference type="PANTHER" id="PTHR37610">
    <property type="entry name" value="CCHC-TYPE DOMAIN-CONTAINING PROTEIN"/>
    <property type="match status" value="1"/>
</dbReference>
<organism evidence="2 3">
    <name type="scientific">Cajanus cajan</name>
    <name type="common">Pigeon pea</name>
    <name type="synonym">Cajanus indicus</name>
    <dbReference type="NCBI Taxonomy" id="3821"/>
    <lineage>
        <taxon>Eukaryota</taxon>
        <taxon>Viridiplantae</taxon>
        <taxon>Streptophyta</taxon>
        <taxon>Embryophyta</taxon>
        <taxon>Tracheophyta</taxon>
        <taxon>Spermatophyta</taxon>
        <taxon>Magnoliopsida</taxon>
        <taxon>eudicotyledons</taxon>
        <taxon>Gunneridae</taxon>
        <taxon>Pentapetalae</taxon>
        <taxon>rosids</taxon>
        <taxon>fabids</taxon>
        <taxon>Fabales</taxon>
        <taxon>Fabaceae</taxon>
        <taxon>Papilionoideae</taxon>
        <taxon>50 kb inversion clade</taxon>
        <taxon>NPAAA clade</taxon>
        <taxon>indigoferoid/millettioid clade</taxon>
        <taxon>Phaseoleae</taxon>
        <taxon>Cajanus</taxon>
    </lineage>
</organism>
<dbReference type="Gramene" id="C.cajan_23604.t">
    <property type="protein sequence ID" value="C.cajan_23604.t.cds1"/>
    <property type="gene ID" value="C.cajan_23604"/>
</dbReference>
<dbReference type="EMBL" id="KQ483411">
    <property type="protein sequence ID" value="KYP53717.1"/>
    <property type="molecule type" value="Genomic_DNA"/>
</dbReference>